<dbReference type="EMBL" id="BSFD01000002">
    <property type="protein sequence ID" value="GLK47779.1"/>
    <property type="molecule type" value="Genomic_DNA"/>
</dbReference>
<gene>
    <name evidence="1" type="ORF">GCM10017620_07520</name>
</gene>
<evidence type="ECO:0008006" key="3">
    <source>
        <dbReference type="Google" id="ProtNLM"/>
    </source>
</evidence>
<protein>
    <recommendedName>
        <fullName evidence="3">HEPN domain-containing protein</fullName>
    </recommendedName>
</protein>
<reference evidence="1" key="2">
    <citation type="submission" date="2023-01" db="EMBL/GenBank/DDBJ databases">
        <authorList>
            <person name="Sun Q."/>
            <person name="Evtushenko L."/>
        </authorList>
    </citation>
    <scope>NUCLEOTIDE SEQUENCE</scope>
    <source>
        <strain evidence="1">VKM B-1499</strain>
    </source>
</reference>
<comment type="caution">
    <text evidence="1">The sequence shown here is derived from an EMBL/GenBank/DDBJ whole genome shotgun (WGS) entry which is preliminary data.</text>
</comment>
<accession>A0ABQ5T4U5</accession>
<name>A0ABQ5T4U5_9CAUL</name>
<evidence type="ECO:0000313" key="1">
    <source>
        <dbReference type="EMBL" id="GLK47779.1"/>
    </source>
</evidence>
<organism evidence="1 2">
    <name type="scientific">Brevundimonas intermedia</name>
    <dbReference type="NCBI Taxonomy" id="74315"/>
    <lineage>
        <taxon>Bacteria</taxon>
        <taxon>Pseudomonadati</taxon>
        <taxon>Pseudomonadota</taxon>
        <taxon>Alphaproteobacteria</taxon>
        <taxon>Caulobacterales</taxon>
        <taxon>Caulobacteraceae</taxon>
        <taxon>Brevundimonas</taxon>
    </lineage>
</organism>
<sequence length="199" mass="22197">MSFDDLMQRPFRWPKADDRLFQVSARWDGNAVLAEHPHSRMVLMLTGYKRAADSLVKQAVEDTADRDTLVFPIIFNYRQFLELSLKYLISTYGRTVGVDPIWKSHDLTKLWTQFEAVLQAFGSDDEDGATAAVGRLVAEFATVDPGSFSFRYPVDTQGRPIELAHGYMDLSVLADVIEGVDGYFTGCDGYLDALASAGP</sequence>
<evidence type="ECO:0000313" key="2">
    <source>
        <dbReference type="Proteomes" id="UP001143509"/>
    </source>
</evidence>
<dbReference type="Proteomes" id="UP001143509">
    <property type="component" value="Unassembled WGS sequence"/>
</dbReference>
<dbReference type="RefSeq" id="WP_219895942.1">
    <property type="nucleotide sequence ID" value="NZ_BSFD01000002.1"/>
</dbReference>
<keyword evidence="2" id="KW-1185">Reference proteome</keyword>
<proteinExistence type="predicted"/>
<reference evidence="1" key="1">
    <citation type="journal article" date="2014" name="Int. J. Syst. Evol. Microbiol.">
        <title>Complete genome of a new Firmicutes species belonging to the dominant human colonic microbiota ('Ruminococcus bicirculans') reveals two chromosomes and a selective capacity to utilize plant glucans.</title>
        <authorList>
            <consortium name="NISC Comparative Sequencing Program"/>
            <person name="Wegmann U."/>
            <person name="Louis P."/>
            <person name="Goesmann A."/>
            <person name="Henrissat B."/>
            <person name="Duncan S.H."/>
            <person name="Flint H.J."/>
        </authorList>
    </citation>
    <scope>NUCLEOTIDE SEQUENCE</scope>
    <source>
        <strain evidence="1">VKM B-1499</strain>
    </source>
</reference>